<evidence type="ECO:0000313" key="1">
    <source>
        <dbReference type="Proteomes" id="UP000095280"/>
    </source>
</evidence>
<dbReference type="SMART" id="SM00367">
    <property type="entry name" value="LRR_CC"/>
    <property type="match status" value="2"/>
</dbReference>
<proteinExistence type="predicted"/>
<dbReference type="Proteomes" id="UP000095280">
    <property type="component" value="Unplaced"/>
</dbReference>
<name>A0A1I8GBG2_9PLAT</name>
<dbReference type="WBParaSite" id="maker-uti_cns_0001462-snap-gene-0.10-mRNA-1">
    <property type="protein sequence ID" value="maker-uti_cns_0001462-snap-gene-0.10-mRNA-1"/>
    <property type="gene ID" value="maker-uti_cns_0001462-snap-gene-0.10"/>
</dbReference>
<dbReference type="SUPFAM" id="SSF52047">
    <property type="entry name" value="RNI-like"/>
    <property type="match status" value="1"/>
</dbReference>
<reference evidence="2" key="1">
    <citation type="submission" date="2016-11" db="UniProtKB">
        <authorList>
            <consortium name="WormBaseParasite"/>
        </authorList>
    </citation>
    <scope>IDENTIFICATION</scope>
</reference>
<organism evidence="1 2">
    <name type="scientific">Macrostomum lignano</name>
    <dbReference type="NCBI Taxonomy" id="282301"/>
    <lineage>
        <taxon>Eukaryota</taxon>
        <taxon>Metazoa</taxon>
        <taxon>Spiralia</taxon>
        <taxon>Lophotrochozoa</taxon>
        <taxon>Platyhelminthes</taxon>
        <taxon>Rhabditophora</taxon>
        <taxon>Macrostomorpha</taxon>
        <taxon>Macrostomida</taxon>
        <taxon>Macrostomidae</taxon>
        <taxon>Macrostomum</taxon>
    </lineage>
</organism>
<dbReference type="AlphaFoldDB" id="A0A1I8GBG2"/>
<dbReference type="InterPro" id="IPR006553">
    <property type="entry name" value="Leu-rich_rpt_Cys-con_subtyp"/>
</dbReference>
<dbReference type="Gene3D" id="3.80.10.10">
    <property type="entry name" value="Ribonuclease Inhibitor"/>
    <property type="match status" value="1"/>
</dbReference>
<evidence type="ECO:0000313" key="2">
    <source>
        <dbReference type="WBParaSite" id="maker-uti_cns_0001462-snap-gene-0.10-mRNA-1"/>
    </source>
</evidence>
<protein>
    <submittedName>
        <fullName evidence="2">ATP synthase subunit s, mitochondrial</fullName>
    </submittedName>
</protein>
<keyword evidence="1" id="KW-1185">Reference proteome</keyword>
<sequence>LTLQLHSMLLSVLRRVASRRCYSSSRLRLEELLPQRPGQSQDKPQVPDKLFTGRIAKWVGAPRVTEGWDMTKEHRGDLMRAMLIGLTTKSRHSYDDKIIRKRYQWIKQVQAFDTVLVEKFGVEVAAADRLVRLGCRVAFSNSPNDWLGVSETGALPALPSRSLPSLAIEAIDARDALLMSDSVDWLERLRSLQFLRLRRCPFVDDHLLARLAARCKTLKLLEISDCPGITWEGVASLWRLKNLRRLVLSENCHLLSQPEGLALVPTQLESLVPGLFVEGVDDLLALSVPRAAPEADSESVYSAELAP</sequence>
<accession>A0A1I8GBG2</accession>
<dbReference type="InterPro" id="IPR032675">
    <property type="entry name" value="LRR_dom_sf"/>
</dbReference>